<keyword evidence="9" id="KW-1185">Reference proteome</keyword>
<dbReference type="RefSeq" id="WP_216714197.1">
    <property type="nucleotide sequence ID" value="NZ_JACVEL010000006.1"/>
</dbReference>
<keyword evidence="3 4" id="KW-0326">Glycosidase</keyword>
<dbReference type="Proteomes" id="UP000652681">
    <property type="component" value="Unassembled WGS sequence"/>
</dbReference>
<dbReference type="AlphaFoldDB" id="A0A8J6PEQ7"/>
<feature type="domain" description="Glycoside hydrolase family 5" evidence="6">
    <location>
        <begin position="38"/>
        <end position="302"/>
    </location>
</feature>
<dbReference type="EMBL" id="JACVEL010000006">
    <property type="protein sequence ID" value="MBC9812800.1"/>
    <property type="molecule type" value="Genomic_DNA"/>
</dbReference>
<keyword evidence="2 4" id="KW-0378">Hydrolase</keyword>
<protein>
    <submittedName>
        <fullName evidence="8">Cellulase family glycosylhydrolase</fullName>
    </submittedName>
</protein>
<feature type="domain" description="Secretion system C-terminal sorting" evidence="7">
    <location>
        <begin position="368"/>
        <end position="433"/>
    </location>
</feature>
<dbReference type="InterPro" id="IPR001547">
    <property type="entry name" value="Glyco_hydro_5"/>
</dbReference>
<dbReference type="GO" id="GO:0009251">
    <property type="term" value="P:glucan catabolic process"/>
    <property type="evidence" value="ECO:0007669"/>
    <property type="project" value="TreeGrafter"/>
</dbReference>
<accession>A0A8J6PEQ7</accession>
<evidence type="ECO:0000259" key="6">
    <source>
        <dbReference type="Pfam" id="PF00150"/>
    </source>
</evidence>
<dbReference type="NCBIfam" id="TIGR04183">
    <property type="entry name" value="Por_Secre_tail"/>
    <property type="match status" value="1"/>
</dbReference>
<evidence type="ECO:0000256" key="4">
    <source>
        <dbReference type="RuleBase" id="RU361153"/>
    </source>
</evidence>
<reference evidence="8" key="1">
    <citation type="submission" date="2020-09" db="EMBL/GenBank/DDBJ databases">
        <title>Taishania pollutisoli gen. nov., sp. nov., Isolated from Tetrabromobisphenol A-Contaminated Soil.</title>
        <authorList>
            <person name="Chen Q."/>
        </authorList>
    </citation>
    <scope>NUCLEOTIDE SEQUENCE</scope>
    <source>
        <strain evidence="8">CZZ-1</strain>
    </source>
</reference>
<evidence type="ECO:0000313" key="8">
    <source>
        <dbReference type="EMBL" id="MBC9812800.1"/>
    </source>
</evidence>
<dbReference type="InterPro" id="IPR017853">
    <property type="entry name" value="GH"/>
</dbReference>
<evidence type="ECO:0000256" key="1">
    <source>
        <dbReference type="ARBA" id="ARBA00022729"/>
    </source>
</evidence>
<dbReference type="PANTHER" id="PTHR34142:SF1">
    <property type="entry name" value="GLYCOSIDE HYDROLASE FAMILY 5 DOMAIN-CONTAINING PROTEIN"/>
    <property type="match status" value="1"/>
</dbReference>
<name>A0A8J6PEQ7_9FLAO</name>
<evidence type="ECO:0000313" key="9">
    <source>
        <dbReference type="Proteomes" id="UP000652681"/>
    </source>
</evidence>
<dbReference type="PANTHER" id="PTHR34142">
    <property type="entry name" value="ENDO-BETA-1,4-GLUCANASE A"/>
    <property type="match status" value="1"/>
</dbReference>
<gene>
    <name evidence="8" type="ORF">H9Y05_09990</name>
</gene>
<evidence type="ECO:0000259" key="7">
    <source>
        <dbReference type="Pfam" id="PF18962"/>
    </source>
</evidence>
<dbReference type="GO" id="GO:0004553">
    <property type="term" value="F:hydrolase activity, hydrolyzing O-glycosyl compounds"/>
    <property type="evidence" value="ECO:0007669"/>
    <property type="project" value="InterPro"/>
</dbReference>
<feature type="chain" id="PRO_5035249915" evidence="5">
    <location>
        <begin position="23"/>
        <end position="435"/>
    </location>
</feature>
<dbReference type="Gene3D" id="3.20.20.80">
    <property type="entry name" value="Glycosidases"/>
    <property type="match status" value="1"/>
</dbReference>
<proteinExistence type="inferred from homology"/>
<evidence type="ECO:0000256" key="2">
    <source>
        <dbReference type="ARBA" id="ARBA00022801"/>
    </source>
</evidence>
<comment type="caution">
    <text evidence="8">The sequence shown here is derived from an EMBL/GenBank/DDBJ whole genome shotgun (WGS) entry which is preliminary data.</text>
</comment>
<evidence type="ECO:0000256" key="3">
    <source>
        <dbReference type="ARBA" id="ARBA00023295"/>
    </source>
</evidence>
<sequence length="435" mass="48165">MGKSTCMLLISLLSFGSTFSQTTELFETSGNKIIDPCGNEFIMRGVNYSLADDWNFPGNLNNGKELSTQIIQANPNTVRVQWYVDYGQPARPQLTLTGLDSVISRFAAADIATVLEIHDFTHIHTDTTLFNAQVVGWWTSQPVLELIEKHQSHLFVNVANEYGPAMYPAPNYTLNPNYAAEITTWVTHYKNVIMRLRNAGIDVPIMIDAPNYGMDYQTVINHAVAFNNHDPLNRIIMSCHAYWNETAGGMESIVNQLAGLTVPVVFGEVGNVDFSCNAIQMNSLLAKAQERQMGWLAWTWNRDECAVRNMTANEPGNPASATDGQFSTLTAYGQTIVNNPTFGLTAHAQKADFSCLLGLPAIEHTIAVYPNPVQDGITISIEQPFYNIEITLVDVNGKIRKTHTGTYLETSGLQQGIYFLHISVDGSSYVLKLVK</sequence>
<feature type="signal peptide" evidence="5">
    <location>
        <begin position="1"/>
        <end position="22"/>
    </location>
</feature>
<dbReference type="Pfam" id="PF00150">
    <property type="entry name" value="Cellulase"/>
    <property type="match status" value="1"/>
</dbReference>
<dbReference type="Pfam" id="PF18962">
    <property type="entry name" value="Por_Secre_tail"/>
    <property type="match status" value="1"/>
</dbReference>
<dbReference type="InterPro" id="IPR026444">
    <property type="entry name" value="Secre_tail"/>
</dbReference>
<keyword evidence="1 5" id="KW-0732">Signal</keyword>
<comment type="similarity">
    <text evidence="4">Belongs to the glycosyl hydrolase 5 (cellulase A) family.</text>
</comment>
<organism evidence="8 9">
    <name type="scientific">Taishania pollutisoli</name>
    <dbReference type="NCBI Taxonomy" id="2766479"/>
    <lineage>
        <taxon>Bacteria</taxon>
        <taxon>Pseudomonadati</taxon>
        <taxon>Bacteroidota</taxon>
        <taxon>Flavobacteriia</taxon>
        <taxon>Flavobacteriales</taxon>
        <taxon>Crocinitomicaceae</taxon>
        <taxon>Taishania</taxon>
    </lineage>
</organism>
<dbReference type="SUPFAM" id="SSF51445">
    <property type="entry name" value="(Trans)glycosidases"/>
    <property type="match status" value="1"/>
</dbReference>
<evidence type="ECO:0000256" key="5">
    <source>
        <dbReference type="SAM" id="SignalP"/>
    </source>
</evidence>